<feature type="transmembrane region" description="Helical" evidence="1">
    <location>
        <begin position="107"/>
        <end position="126"/>
    </location>
</feature>
<keyword evidence="1" id="KW-0812">Transmembrane</keyword>
<feature type="transmembrane region" description="Helical" evidence="1">
    <location>
        <begin position="73"/>
        <end position="95"/>
    </location>
</feature>
<accession>A0ABN6ZA38</accession>
<proteinExistence type="predicted"/>
<name>A0ABN6ZA38_9BACE</name>
<dbReference type="EMBL" id="AP028055">
    <property type="protein sequence ID" value="BEG99206.1"/>
    <property type="molecule type" value="Genomic_DNA"/>
</dbReference>
<organism evidence="2 3">
    <name type="scientific">Bacteroides sedimenti</name>
    <dbReference type="NCBI Taxonomy" id="2136147"/>
    <lineage>
        <taxon>Bacteria</taxon>
        <taxon>Pseudomonadati</taxon>
        <taxon>Bacteroidota</taxon>
        <taxon>Bacteroidia</taxon>
        <taxon>Bacteroidales</taxon>
        <taxon>Bacteroidaceae</taxon>
        <taxon>Bacteroides</taxon>
    </lineage>
</organism>
<evidence type="ECO:0008006" key="4">
    <source>
        <dbReference type="Google" id="ProtNLM"/>
    </source>
</evidence>
<evidence type="ECO:0000313" key="2">
    <source>
        <dbReference type="EMBL" id="BEG99206.1"/>
    </source>
</evidence>
<evidence type="ECO:0000256" key="1">
    <source>
        <dbReference type="SAM" id="Phobius"/>
    </source>
</evidence>
<reference evidence="2 3" key="1">
    <citation type="submission" date="2023-04" db="EMBL/GenBank/DDBJ databases">
        <title>Draft genome sequence of acteroides sedimenti strain YN3PY1.</title>
        <authorList>
            <person name="Yoshida N."/>
        </authorList>
    </citation>
    <scope>NUCLEOTIDE SEQUENCE [LARGE SCALE GENOMIC DNA]</scope>
    <source>
        <strain evidence="2 3">YN3PY1</strain>
    </source>
</reference>
<keyword evidence="3" id="KW-1185">Reference proteome</keyword>
<protein>
    <recommendedName>
        <fullName evidence="4">DUF2157 domain-containing protein</fullName>
    </recommendedName>
</protein>
<evidence type="ECO:0000313" key="3">
    <source>
        <dbReference type="Proteomes" id="UP001496674"/>
    </source>
</evidence>
<dbReference type="Proteomes" id="UP001496674">
    <property type="component" value="Chromosome"/>
</dbReference>
<gene>
    <name evidence="2" type="ORF">BSYN_14710</name>
</gene>
<keyword evidence="1" id="KW-1133">Transmembrane helix</keyword>
<sequence>MQITTMENEQENEECVLQFYDYAIYLIQDEKKSADETIAILISMGLKNENATMIVNSIQKSIREKREKIARKYMIRGALWCIGGLLITGLAYMAAANHGRESYTFCWVALIIGGLYFFGGLFLKLFNK</sequence>
<keyword evidence="1" id="KW-0472">Membrane</keyword>